<organism evidence="1 2">
    <name type="scientific">Posidoniimonas polymericola</name>
    <dbReference type="NCBI Taxonomy" id="2528002"/>
    <lineage>
        <taxon>Bacteria</taxon>
        <taxon>Pseudomonadati</taxon>
        <taxon>Planctomycetota</taxon>
        <taxon>Planctomycetia</taxon>
        <taxon>Pirellulales</taxon>
        <taxon>Lacipirellulaceae</taxon>
        <taxon>Posidoniimonas</taxon>
    </lineage>
</organism>
<dbReference type="AlphaFoldDB" id="A0A5C5XV29"/>
<dbReference type="InterPro" id="IPR010869">
    <property type="entry name" value="DUF1501"/>
</dbReference>
<dbReference type="PROSITE" id="PS51318">
    <property type="entry name" value="TAT"/>
    <property type="match status" value="1"/>
</dbReference>
<sequence length="481" mass="53137">MQTDSALHSAQQCNRRRFLLQTAGSLGGAALASLTSQSATSSSAGGLNLHNPPRAKRVIYLFQSGAPSQFESFDYKPALAKLAGKDLPDSVRDGQRLTGMTSGQDRFPIVPSLFPFRKHGESGAEICDLFPHTAKVADDLLIVRSMKTEAINHDPAITFCQTGSQVAGRPSMGAWVAYGLGSLNDDLPSYVVMLSRGSGRAAGQPLYDRLWGSGFLPSSYQGVKLRAAADPVLYLTDPAGCNRAQRRDLLNDLGQLNSYHHEQVGDPETLARIAQYEMAFRMQSSVPDLTDISDEPKHVLDMYGEDVHKPGTYARNCLLARRLAERDVRFIQLYHMGWDQHNDLPNHMGKQCKDTDQPQAALIADLKQRGLLNDTLVVWGGEFGRTVYCQGELSANNYGRDHHPRCFSIWMAGGSVKGGVTYGATDDFSYNIVEKPVEVHDLNATILYLLGIDHTRLTHRFQGRDFRLTDVHGNIMRDWLA</sequence>
<dbReference type="Gene3D" id="3.40.720.10">
    <property type="entry name" value="Alkaline Phosphatase, subunit A"/>
    <property type="match status" value="1"/>
</dbReference>
<accession>A0A5C5XV29</accession>
<dbReference type="Proteomes" id="UP000318478">
    <property type="component" value="Unassembled WGS sequence"/>
</dbReference>
<dbReference type="InterPro" id="IPR017850">
    <property type="entry name" value="Alkaline_phosphatase_core_sf"/>
</dbReference>
<comment type="caution">
    <text evidence="1">The sequence shown here is derived from an EMBL/GenBank/DDBJ whole genome shotgun (WGS) entry which is preliminary data.</text>
</comment>
<evidence type="ECO:0000313" key="1">
    <source>
        <dbReference type="EMBL" id="TWT66253.1"/>
    </source>
</evidence>
<keyword evidence="2" id="KW-1185">Reference proteome</keyword>
<protein>
    <recommendedName>
        <fullName evidence="3">Sulfatase</fullName>
    </recommendedName>
</protein>
<dbReference type="InterPro" id="IPR006311">
    <property type="entry name" value="TAT_signal"/>
</dbReference>
<dbReference type="PANTHER" id="PTHR43737">
    <property type="entry name" value="BLL7424 PROTEIN"/>
    <property type="match status" value="1"/>
</dbReference>
<dbReference type="PANTHER" id="PTHR43737:SF1">
    <property type="entry name" value="DUF1501 DOMAIN-CONTAINING PROTEIN"/>
    <property type="match status" value="1"/>
</dbReference>
<reference evidence="1 2" key="1">
    <citation type="submission" date="2019-02" db="EMBL/GenBank/DDBJ databases">
        <title>Deep-cultivation of Planctomycetes and their phenomic and genomic characterization uncovers novel biology.</title>
        <authorList>
            <person name="Wiegand S."/>
            <person name="Jogler M."/>
            <person name="Boedeker C."/>
            <person name="Pinto D."/>
            <person name="Vollmers J."/>
            <person name="Rivas-Marin E."/>
            <person name="Kohn T."/>
            <person name="Peeters S.H."/>
            <person name="Heuer A."/>
            <person name="Rast P."/>
            <person name="Oberbeckmann S."/>
            <person name="Bunk B."/>
            <person name="Jeske O."/>
            <person name="Meyerdierks A."/>
            <person name="Storesund J.E."/>
            <person name="Kallscheuer N."/>
            <person name="Luecker S."/>
            <person name="Lage O.M."/>
            <person name="Pohl T."/>
            <person name="Merkel B.J."/>
            <person name="Hornburger P."/>
            <person name="Mueller R.-W."/>
            <person name="Bruemmer F."/>
            <person name="Labrenz M."/>
            <person name="Spormann A.M."/>
            <person name="Op Den Camp H."/>
            <person name="Overmann J."/>
            <person name="Amann R."/>
            <person name="Jetten M.S.M."/>
            <person name="Mascher T."/>
            <person name="Medema M.H."/>
            <person name="Devos D.P."/>
            <person name="Kaster A.-K."/>
            <person name="Ovreas L."/>
            <person name="Rohde M."/>
            <person name="Galperin M.Y."/>
            <person name="Jogler C."/>
        </authorList>
    </citation>
    <scope>NUCLEOTIDE SEQUENCE [LARGE SCALE GENOMIC DNA]</scope>
    <source>
        <strain evidence="1 2">Pla123a</strain>
    </source>
</reference>
<proteinExistence type="predicted"/>
<gene>
    <name evidence="1" type="ORF">Pla123a_47770</name>
</gene>
<evidence type="ECO:0000313" key="2">
    <source>
        <dbReference type="Proteomes" id="UP000318478"/>
    </source>
</evidence>
<dbReference type="OrthoDB" id="127333at2"/>
<dbReference type="RefSeq" id="WP_146591667.1">
    <property type="nucleotide sequence ID" value="NZ_SJPO01000017.1"/>
</dbReference>
<dbReference type="SUPFAM" id="SSF53649">
    <property type="entry name" value="Alkaline phosphatase-like"/>
    <property type="match status" value="1"/>
</dbReference>
<evidence type="ECO:0008006" key="3">
    <source>
        <dbReference type="Google" id="ProtNLM"/>
    </source>
</evidence>
<name>A0A5C5XV29_9BACT</name>
<dbReference type="Pfam" id="PF07394">
    <property type="entry name" value="DUF1501"/>
    <property type="match status" value="1"/>
</dbReference>
<dbReference type="EMBL" id="SJPO01000017">
    <property type="protein sequence ID" value="TWT66253.1"/>
    <property type="molecule type" value="Genomic_DNA"/>
</dbReference>